<proteinExistence type="predicted"/>
<dbReference type="Proteomes" id="UP000611500">
    <property type="component" value="Unassembled WGS sequence"/>
</dbReference>
<accession>A0A8J3H7Z2</accession>
<dbReference type="SUPFAM" id="SSF55469">
    <property type="entry name" value="FMN-dependent nitroreductase-like"/>
    <property type="match status" value="1"/>
</dbReference>
<keyword evidence="6" id="KW-1185">Reference proteome</keyword>
<reference evidence="5" key="2">
    <citation type="submission" date="2020-09" db="EMBL/GenBank/DDBJ databases">
        <authorList>
            <person name="Sun Q."/>
            <person name="Zhou Y."/>
        </authorList>
    </citation>
    <scope>NUCLEOTIDE SEQUENCE</scope>
    <source>
        <strain evidence="5">CGMCC 1.7081</strain>
    </source>
</reference>
<feature type="domain" description="Nitroreductase" evidence="4">
    <location>
        <begin position="11"/>
        <end position="197"/>
    </location>
</feature>
<evidence type="ECO:0000256" key="1">
    <source>
        <dbReference type="ARBA" id="ARBA00022630"/>
    </source>
</evidence>
<sequence>MTLDDLDALMMARFSCRAYRSDPVPRQTIEAIVDTARRVPSWCNAQPWQLTITSGKETEAFRSALRQQAMSGAHDPDLAFPASYPGVYGDRRRTCGWQLYDAVGVTKGDREASNRQAMRNFDLFDAPHCAIVSSPAELGAYGALDCGGFVTAFCLAAEAAGVATIPQAAVASFAPFLHSYFNIPEDRLILCAISFGYADMGDPANGFRTTRAPVDEIVEWRG</sequence>
<evidence type="ECO:0000259" key="4">
    <source>
        <dbReference type="Pfam" id="PF00881"/>
    </source>
</evidence>
<evidence type="ECO:0000313" key="5">
    <source>
        <dbReference type="EMBL" id="GHG91635.1"/>
    </source>
</evidence>
<protein>
    <submittedName>
        <fullName evidence="5">Nitroreductase</fullName>
    </submittedName>
</protein>
<evidence type="ECO:0000313" key="6">
    <source>
        <dbReference type="Proteomes" id="UP000611500"/>
    </source>
</evidence>
<name>A0A8J3H7Z2_9RHOB</name>
<dbReference type="PANTHER" id="PTHR23026:SF90">
    <property type="entry name" value="IODOTYROSINE DEIODINASE 1"/>
    <property type="match status" value="1"/>
</dbReference>
<dbReference type="InterPro" id="IPR029479">
    <property type="entry name" value="Nitroreductase"/>
</dbReference>
<dbReference type="Gene3D" id="3.40.109.10">
    <property type="entry name" value="NADH Oxidase"/>
    <property type="match status" value="1"/>
</dbReference>
<keyword evidence="1" id="KW-0285">Flavoprotein</keyword>
<dbReference type="InterPro" id="IPR050627">
    <property type="entry name" value="Nitroreductase/BluB"/>
</dbReference>
<dbReference type="GO" id="GO:0016491">
    <property type="term" value="F:oxidoreductase activity"/>
    <property type="evidence" value="ECO:0007669"/>
    <property type="project" value="UniProtKB-KW"/>
</dbReference>
<evidence type="ECO:0000256" key="2">
    <source>
        <dbReference type="ARBA" id="ARBA00022643"/>
    </source>
</evidence>
<dbReference type="PANTHER" id="PTHR23026">
    <property type="entry name" value="NADPH NITROREDUCTASE"/>
    <property type="match status" value="1"/>
</dbReference>
<organism evidence="5 6">
    <name type="scientific">Pseudodonghicola xiamenensis</name>
    <dbReference type="NCBI Taxonomy" id="337702"/>
    <lineage>
        <taxon>Bacteria</taxon>
        <taxon>Pseudomonadati</taxon>
        <taxon>Pseudomonadota</taxon>
        <taxon>Alphaproteobacteria</taxon>
        <taxon>Rhodobacterales</taxon>
        <taxon>Paracoccaceae</taxon>
        <taxon>Pseudodonghicola</taxon>
    </lineage>
</organism>
<gene>
    <name evidence="5" type="ORF">GCM10010961_23070</name>
</gene>
<evidence type="ECO:0000256" key="3">
    <source>
        <dbReference type="ARBA" id="ARBA00023002"/>
    </source>
</evidence>
<dbReference type="InterPro" id="IPR000415">
    <property type="entry name" value="Nitroreductase-like"/>
</dbReference>
<keyword evidence="3" id="KW-0560">Oxidoreductase</keyword>
<dbReference type="AlphaFoldDB" id="A0A8J3H7Z2"/>
<keyword evidence="2" id="KW-0288">FMN</keyword>
<dbReference type="Pfam" id="PF00881">
    <property type="entry name" value="Nitroreductase"/>
    <property type="match status" value="1"/>
</dbReference>
<dbReference type="RefSeq" id="WP_028093546.1">
    <property type="nucleotide sequence ID" value="NZ_BNAP01000008.1"/>
</dbReference>
<dbReference type="EMBL" id="BNAP01000008">
    <property type="protein sequence ID" value="GHG91635.1"/>
    <property type="molecule type" value="Genomic_DNA"/>
</dbReference>
<comment type="caution">
    <text evidence="5">The sequence shown here is derived from an EMBL/GenBank/DDBJ whole genome shotgun (WGS) entry which is preliminary data.</text>
</comment>
<reference evidence="5" key="1">
    <citation type="journal article" date="2014" name="Int. J. Syst. Evol. Microbiol.">
        <title>Complete genome sequence of Corynebacterium casei LMG S-19264T (=DSM 44701T), isolated from a smear-ripened cheese.</title>
        <authorList>
            <consortium name="US DOE Joint Genome Institute (JGI-PGF)"/>
            <person name="Walter F."/>
            <person name="Albersmeier A."/>
            <person name="Kalinowski J."/>
            <person name="Ruckert C."/>
        </authorList>
    </citation>
    <scope>NUCLEOTIDE SEQUENCE</scope>
    <source>
        <strain evidence="5">CGMCC 1.7081</strain>
    </source>
</reference>
<dbReference type="CDD" id="cd02136">
    <property type="entry name" value="PnbA_NfnB-like"/>
    <property type="match status" value="1"/>
</dbReference>